<protein>
    <submittedName>
        <fullName evidence="2">Uncharacterized protein</fullName>
    </submittedName>
</protein>
<feature type="region of interest" description="Disordered" evidence="1">
    <location>
        <begin position="372"/>
        <end position="438"/>
    </location>
</feature>
<dbReference type="OrthoDB" id="6373703at2759"/>
<evidence type="ECO:0000313" key="3">
    <source>
        <dbReference type="Proteomes" id="UP000283509"/>
    </source>
</evidence>
<evidence type="ECO:0000313" key="2">
    <source>
        <dbReference type="EMBL" id="ROT84220.1"/>
    </source>
</evidence>
<feature type="compositionally biased region" description="Polar residues" evidence="1">
    <location>
        <begin position="372"/>
        <end position="399"/>
    </location>
</feature>
<feature type="region of interest" description="Disordered" evidence="1">
    <location>
        <begin position="519"/>
        <end position="567"/>
    </location>
</feature>
<reference evidence="2 3" key="1">
    <citation type="submission" date="2018-04" db="EMBL/GenBank/DDBJ databases">
        <authorList>
            <person name="Zhang X."/>
            <person name="Yuan J."/>
            <person name="Li F."/>
            <person name="Xiang J."/>
        </authorList>
    </citation>
    <scope>NUCLEOTIDE SEQUENCE [LARGE SCALE GENOMIC DNA]</scope>
    <source>
        <tissue evidence="2">Muscle</tissue>
    </source>
</reference>
<dbReference type="EMBL" id="QCYY01000581">
    <property type="protein sequence ID" value="ROT84220.1"/>
    <property type="molecule type" value="Genomic_DNA"/>
</dbReference>
<keyword evidence="3" id="KW-1185">Reference proteome</keyword>
<dbReference type="Proteomes" id="UP000283509">
    <property type="component" value="Unassembled WGS sequence"/>
</dbReference>
<dbReference type="AlphaFoldDB" id="A0A3R7QZ37"/>
<gene>
    <name evidence="2" type="ORF">C7M84_022591</name>
</gene>
<feature type="region of interest" description="Disordered" evidence="1">
    <location>
        <begin position="1"/>
        <end position="23"/>
    </location>
</feature>
<proteinExistence type="predicted"/>
<feature type="compositionally biased region" description="Low complexity" evidence="1">
    <location>
        <begin position="420"/>
        <end position="438"/>
    </location>
</feature>
<evidence type="ECO:0000256" key="1">
    <source>
        <dbReference type="SAM" id="MobiDB-lite"/>
    </source>
</evidence>
<accession>A0A3R7QZ37</accession>
<feature type="compositionally biased region" description="Polar residues" evidence="1">
    <location>
        <begin position="539"/>
        <end position="567"/>
    </location>
</feature>
<organism evidence="2 3">
    <name type="scientific">Penaeus vannamei</name>
    <name type="common">Whiteleg shrimp</name>
    <name type="synonym">Litopenaeus vannamei</name>
    <dbReference type="NCBI Taxonomy" id="6689"/>
    <lineage>
        <taxon>Eukaryota</taxon>
        <taxon>Metazoa</taxon>
        <taxon>Ecdysozoa</taxon>
        <taxon>Arthropoda</taxon>
        <taxon>Crustacea</taxon>
        <taxon>Multicrustacea</taxon>
        <taxon>Malacostraca</taxon>
        <taxon>Eumalacostraca</taxon>
        <taxon>Eucarida</taxon>
        <taxon>Decapoda</taxon>
        <taxon>Dendrobranchiata</taxon>
        <taxon>Penaeoidea</taxon>
        <taxon>Penaeidae</taxon>
        <taxon>Penaeus</taxon>
    </lineage>
</organism>
<name>A0A3R7QZ37_PENVA</name>
<comment type="caution">
    <text evidence="2">The sequence shown here is derived from an EMBL/GenBank/DDBJ whole genome shotgun (WGS) entry which is preliminary data.</text>
</comment>
<feature type="region of interest" description="Disordered" evidence="1">
    <location>
        <begin position="151"/>
        <end position="170"/>
    </location>
</feature>
<sequence>MSRTRGNKSHDVCGSSAPSLLSASHGRVTGAQFFPGRSEIHSHSRSSVPPRCFCVPVGESKTEDPLSKRSLLSAASCLILQSRCLMVTWLILATAACSLARAAPQGKFDPRRAVEQHLPTGNVVTSISKATVQGHVVDEGQISVDDLFRQLSDSTPATPPGAPPAASVFPTSSSVATQASTNALPASPTSIPTQQTPVNRQGLLSLPGRPATGNVNIFIDDRLRETFENDDIFLENAFQPQGSAGVALPALNNAPGGSNSQNFGSLQPTGQSVFISSGGNSAPNLNAIPLGSLSPTGGPRTFSGNQNAPPVGTTGSIGVPLPVFNSGANLNSGGSSGGRPKNFVTPVPFSPKPVTLTQSAVNISPLPAQPKFTQTPSITSHQTTQATSKPTVISKSALTTKPLPVLSTANTPSDSPFLDSFTSAPTSATAKPPAHTSFGSRDLSASLLTSLLSSLSNKITNPNQTFGNFLKSISGQNGVLVLPSSSLGKSADSSFDSSPSSSQSSFSIDFGFDTSSDDAPNASQLDLDSDESDPARVSIASSDDNALSLGGSDTKTQSSAGTTSVAVETTTEPIAKVKTPVSLFRGPLSDILFTKGQWLGTLVGGLVDISRTVVGKIREGARKTIRKP</sequence>
<reference evidence="2 3" key="2">
    <citation type="submission" date="2019-01" db="EMBL/GenBank/DDBJ databases">
        <title>The decoding of complex shrimp genome reveals the adaptation for benthos swimmer, frequently molting mechanism and breeding impact on genome.</title>
        <authorList>
            <person name="Sun Y."/>
            <person name="Gao Y."/>
            <person name="Yu Y."/>
        </authorList>
    </citation>
    <scope>NUCLEOTIDE SEQUENCE [LARGE SCALE GENOMIC DNA]</scope>
    <source>
        <tissue evidence="2">Muscle</tissue>
    </source>
</reference>